<dbReference type="Pfam" id="PF00078">
    <property type="entry name" value="RVT_1"/>
    <property type="match status" value="1"/>
</dbReference>
<dbReference type="PANTHER" id="PTHR19446">
    <property type="entry name" value="REVERSE TRANSCRIPTASES"/>
    <property type="match status" value="1"/>
</dbReference>
<evidence type="ECO:0000313" key="3">
    <source>
        <dbReference type="Proteomes" id="UP000050761"/>
    </source>
</evidence>
<evidence type="ECO:0000313" key="2">
    <source>
        <dbReference type="EMBL" id="VDP25807.1"/>
    </source>
</evidence>
<reference evidence="4" key="2">
    <citation type="submission" date="2019-09" db="UniProtKB">
        <authorList>
            <consortium name="WormBaseParasite"/>
        </authorList>
    </citation>
    <scope>IDENTIFICATION</scope>
</reference>
<keyword evidence="3" id="KW-1185">Reference proteome</keyword>
<gene>
    <name evidence="2" type="ORF">HPBE_LOCUS21482</name>
</gene>
<organism evidence="3 4">
    <name type="scientific">Heligmosomoides polygyrus</name>
    <name type="common">Parasitic roundworm</name>
    <dbReference type="NCBI Taxonomy" id="6339"/>
    <lineage>
        <taxon>Eukaryota</taxon>
        <taxon>Metazoa</taxon>
        <taxon>Ecdysozoa</taxon>
        <taxon>Nematoda</taxon>
        <taxon>Chromadorea</taxon>
        <taxon>Rhabditida</taxon>
        <taxon>Rhabditina</taxon>
        <taxon>Rhabditomorpha</taxon>
        <taxon>Strongyloidea</taxon>
        <taxon>Heligmosomidae</taxon>
        <taxon>Heligmosomoides</taxon>
    </lineage>
</organism>
<dbReference type="InterPro" id="IPR000477">
    <property type="entry name" value="RT_dom"/>
</dbReference>
<dbReference type="OrthoDB" id="5845191at2759"/>
<dbReference type="WBParaSite" id="HPBE_0002148201-mRNA-1">
    <property type="protein sequence ID" value="HPBE_0002148201-mRNA-1"/>
    <property type="gene ID" value="HPBE_0002148201"/>
</dbReference>
<evidence type="ECO:0000259" key="1">
    <source>
        <dbReference type="Pfam" id="PF00078"/>
    </source>
</evidence>
<feature type="domain" description="Reverse transcriptase" evidence="1">
    <location>
        <begin position="2"/>
        <end position="129"/>
    </location>
</feature>
<accession>A0A3P8BF39</accession>
<name>A0A183GG99_HELPZ</name>
<dbReference type="EMBL" id="UZAH01033046">
    <property type="protein sequence ID" value="VDP25807.1"/>
    <property type="molecule type" value="Genomic_DNA"/>
</dbReference>
<proteinExistence type="predicted"/>
<dbReference type="AlphaFoldDB" id="A0A183GG99"/>
<sequence>MKTFEGIVDGRIRDIVQLSSNQSGFLAGCGTADAIRAACLLIEKRCEKQRPVHIAFLDLEKVFDRAPREVIWCALRQHGVDEELIEWVRLSPFYSCLKSRVQAAAGTSMEFPISVEVHRGSALSPLLFVSSGRINQRFT</sequence>
<evidence type="ECO:0000313" key="4">
    <source>
        <dbReference type="WBParaSite" id="HPBE_0002148201-mRNA-1"/>
    </source>
</evidence>
<dbReference type="PROSITE" id="PS51257">
    <property type="entry name" value="PROKAR_LIPOPROTEIN"/>
    <property type="match status" value="1"/>
</dbReference>
<reference evidence="2 3" key="1">
    <citation type="submission" date="2018-11" db="EMBL/GenBank/DDBJ databases">
        <authorList>
            <consortium name="Pathogen Informatics"/>
        </authorList>
    </citation>
    <scope>NUCLEOTIDE SEQUENCE [LARGE SCALE GENOMIC DNA]</scope>
</reference>
<dbReference type="Proteomes" id="UP000050761">
    <property type="component" value="Unassembled WGS sequence"/>
</dbReference>
<protein>
    <submittedName>
        <fullName evidence="4">Reverse transcriptase domain-containing protein</fullName>
    </submittedName>
</protein>
<accession>A0A183GG99</accession>